<dbReference type="PRINTS" id="PR00958">
    <property type="entry name" value="HOMSERKINASE"/>
</dbReference>
<sequence>MAAPMFTVVVPATTANLGPGYDSVGMALALHMRVTVTRADAWRVNYTGEEYAELTTGEDNLIVQTVKEVARRYYREVESHLLHVESDIPLGKGLGSSATAIAAGIVIAEKLLSMTFTPVEKARIGSELEGHSDNVTATLLGGVTVTYFAGDSMEVIQLPKPEIGVVILVPPEALKTTESRGLLPADLTHAQAASGSASANVLTTAIATGDWELAGRMMELDVFHERYRKSLFPSFDEIRMYCRSLGAFGMTISGAGPSLFVAVKDGEEQEVARKLLQQFPYYEALALQPAGAGARIE</sequence>
<dbReference type="PIRSF" id="PIRSF000676">
    <property type="entry name" value="Homoser_kin"/>
    <property type="match status" value="1"/>
</dbReference>
<keyword evidence="6 13" id="KW-0808">Transferase</keyword>
<evidence type="ECO:0000256" key="8">
    <source>
        <dbReference type="ARBA" id="ARBA00022741"/>
    </source>
</evidence>
<keyword evidence="10 13" id="KW-0067">ATP-binding</keyword>
<dbReference type="NCBIfam" id="TIGR00191">
    <property type="entry name" value="thrB"/>
    <property type="match status" value="1"/>
</dbReference>
<dbReference type="PANTHER" id="PTHR20861">
    <property type="entry name" value="HOMOSERINE/4-DIPHOSPHOCYTIDYL-2-C-METHYL-D-ERYTHRITOL KINASE"/>
    <property type="match status" value="1"/>
</dbReference>
<dbReference type="PANTHER" id="PTHR20861:SF1">
    <property type="entry name" value="HOMOSERINE KINASE"/>
    <property type="match status" value="1"/>
</dbReference>
<evidence type="ECO:0000313" key="16">
    <source>
        <dbReference type="EMBL" id="MBD7986359.1"/>
    </source>
</evidence>
<gene>
    <name evidence="13" type="primary">thrB</name>
    <name evidence="16" type="ORF">H9649_17460</name>
</gene>
<feature type="domain" description="GHMP kinase C-terminal" evidence="15">
    <location>
        <begin position="204"/>
        <end position="279"/>
    </location>
</feature>
<keyword evidence="8 13" id="KW-0547">Nucleotide-binding</keyword>
<comment type="catalytic activity">
    <reaction evidence="11 13">
        <text>L-homoserine + ATP = O-phospho-L-homoserine + ADP + H(+)</text>
        <dbReference type="Rhea" id="RHEA:13985"/>
        <dbReference type="ChEBI" id="CHEBI:15378"/>
        <dbReference type="ChEBI" id="CHEBI:30616"/>
        <dbReference type="ChEBI" id="CHEBI:57476"/>
        <dbReference type="ChEBI" id="CHEBI:57590"/>
        <dbReference type="ChEBI" id="CHEBI:456216"/>
        <dbReference type="EC" id="2.7.1.39"/>
    </reaction>
</comment>
<dbReference type="InterPro" id="IPR006203">
    <property type="entry name" value="GHMP_knse_ATP-bd_CS"/>
</dbReference>
<keyword evidence="7 13" id="KW-0791">Threonine biosynthesis</keyword>
<evidence type="ECO:0000256" key="11">
    <source>
        <dbReference type="ARBA" id="ARBA00049375"/>
    </source>
</evidence>
<protein>
    <recommendedName>
        <fullName evidence="4 13">Homoserine kinase</fullName>
        <shortName evidence="13">HK</shortName>
        <shortName evidence="13">HSK</shortName>
        <ecNumber evidence="3 13">2.7.1.39</ecNumber>
    </recommendedName>
</protein>
<dbReference type="PROSITE" id="PS00627">
    <property type="entry name" value="GHMP_KINASES_ATP"/>
    <property type="match status" value="1"/>
</dbReference>
<comment type="subcellular location">
    <subcellularLocation>
        <location evidence="13">Cytoplasm</location>
    </subcellularLocation>
</comment>
<evidence type="ECO:0000256" key="2">
    <source>
        <dbReference type="ARBA" id="ARBA00007370"/>
    </source>
</evidence>
<dbReference type="EMBL" id="JACSQN010000030">
    <property type="protein sequence ID" value="MBD7986359.1"/>
    <property type="molecule type" value="Genomic_DNA"/>
</dbReference>
<dbReference type="RefSeq" id="WP_191696186.1">
    <property type="nucleotide sequence ID" value="NZ_JACSQN010000030.1"/>
</dbReference>
<evidence type="ECO:0000256" key="10">
    <source>
        <dbReference type="ARBA" id="ARBA00022840"/>
    </source>
</evidence>
<dbReference type="Gene3D" id="3.30.70.890">
    <property type="entry name" value="GHMP kinase, C-terminal domain"/>
    <property type="match status" value="1"/>
</dbReference>
<comment type="pathway">
    <text evidence="1 13">Amino-acid biosynthesis; L-threonine biosynthesis; L-threonine from L-aspartate: step 4/5.</text>
</comment>
<dbReference type="InterPro" id="IPR014721">
    <property type="entry name" value="Ribsml_uS5_D2-typ_fold_subgr"/>
</dbReference>
<keyword evidence="5 13" id="KW-0028">Amino-acid biosynthesis</keyword>
<evidence type="ECO:0000256" key="6">
    <source>
        <dbReference type="ARBA" id="ARBA00022679"/>
    </source>
</evidence>
<evidence type="ECO:0000259" key="14">
    <source>
        <dbReference type="Pfam" id="PF00288"/>
    </source>
</evidence>
<dbReference type="Pfam" id="PF00288">
    <property type="entry name" value="GHMP_kinases_N"/>
    <property type="match status" value="1"/>
</dbReference>
<evidence type="ECO:0000256" key="12">
    <source>
        <dbReference type="ARBA" id="ARBA00049954"/>
    </source>
</evidence>
<feature type="domain" description="GHMP kinase N-terminal" evidence="14">
    <location>
        <begin position="60"/>
        <end position="142"/>
    </location>
</feature>
<dbReference type="Pfam" id="PF08544">
    <property type="entry name" value="GHMP_kinases_C"/>
    <property type="match status" value="1"/>
</dbReference>
<evidence type="ECO:0000259" key="15">
    <source>
        <dbReference type="Pfam" id="PF08544"/>
    </source>
</evidence>
<dbReference type="Gene3D" id="3.30.230.10">
    <property type="match status" value="1"/>
</dbReference>
<feature type="binding site" evidence="13">
    <location>
        <begin position="89"/>
        <end position="99"/>
    </location>
    <ligand>
        <name>ATP</name>
        <dbReference type="ChEBI" id="CHEBI:30616"/>
    </ligand>
</feature>
<evidence type="ECO:0000256" key="5">
    <source>
        <dbReference type="ARBA" id="ARBA00022605"/>
    </source>
</evidence>
<comment type="function">
    <text evidence="12 13">Catalyzes the ATP-dependent phosphorylation of L-homoserine to L-homoserine phosphate.</text>
</comment>
<dbReference type="EC" id="2.7.1.39" evidence="3 13"/>
<evidence type="ECO:0000256" key="9">
    <source>
        <dbReference type="ARBA" id="ARBA00022777"/>
    </source>
</evidence>
<dbReference type="SUPFAM" id="SSF55060">
    <property type="entry name" value="GHMP Kinase, C-terminal domain"/>
    <property type="match status" value="1"/>
</dbReference>
<accession>A0ABR8UF80</accession>
<comment type="similarity">
    <text evidence="2 13">Belongs to the GHMP kinase family. Homoserine kinase subfamily.</text>
</comment>
<comment type="caution">
    <text evidence="16">The sequence shown here is derived from an EMBL/GenBank/DDBJ whole genome shotgun (WGS) entry which is preliminary data.</text>
</comment>
<dbReference type="InterPro" id="IPR006204">
    <property type="entry name" value="GHMP_kinase_N_dom"/>
</dbReference>
<dbReference type="InterPro" id="IPR000870">
    <property type="entry name" value="Homoserine_kinase"/>
</dbReference>
<evidence type="ECO:0000256" key="1">
    <source>
        <dbReference type="ARBA" id="ARBA00005015"/>
    </source>
</evidence>
<organism evidence="16 17">
    <name type="scientific">Sporosarcina quadrami</name>
    <dbReference type="NCBI Taxonomy" id="2762234"/>
    <lineage>
        <taxon>Bacteria</taxon>
        <taxon>Bacillati</taxon>
        <taxon>Bacillota</taxon>
        <taxon>Bacilli</taxon>
        <taxon>Bacillales</taxon>
        <taxon>Caryophanaceae</taxon>
        <taxon>Sporosarcina</taxon>
    </lineage>
</organism>
<evidence type="ECO:0000256" key="7">
    <source>
        <dbReference type="ARBA" id="ARBA00022697"/>
    </source>
</evidence>
<dbReference type="SUPFAM" id="SSF54211">
    <property type="entry name" value="Ribosomal protein S5 domain 2-like"/>
    <property type="match status" value="1"/>
</dbReference>
<evidence type="ECO:0000256" key="4">
    <source>
        <dbReference type="ARBA" id="ARBA00017858"/>
    </source>
</evidence>
<keyword evidence="17" id="KW-1185">Reference proteome</keyword>
<dbReference type="InterPro" id="IPR020568">
    <property type="entry name" value="Ribosomal_Su5_D2-typ_SF"/>
</dbReference>
<keyword evidence="9 13" id="KW-0418">Kinase</keyword>
<dbReference type="GO" id="GO:0004413">
    <property type="term" value="F:homoserine kinase activity"/>
    <property type="evidence" value="ECO:0007669"/>
    <property type="project" value="UniProtKB-EC"/>
</dbReference>
<dbReference type="InterPro" id="IPR036554">
    <property type="entry name" value="GHMP_kinase_C_sf"/>
</dbReference>
<dbReference type="InterPro" id="IPR013750">
    <property type="entry name" value="GHMP_kinase_C_dom"/>
</dbReference>
<keyword evidence="13" id="KW-0963">Cytoplasm</keyword>
<name>A0ABR8UF80_9BACL</name>
<evidence type="ECO:0000256" key="13">
    <source>
        <dbReference type="HAMAP-Rule" id="MF_00384"/>
    </source>
</evidence>
<dbReference type="HAMAP" id="MF_00384">
    <property type="entry name" value="Homoser_kinase"/>
    <property type="match status" value="1"/>
</dbReference>
<dbReference type="Proteomes" id="UP000626786">
    <property type="component" value="Unassembled WGS sequence"/>
</dbReference>
<proteinExistence type="inferred from homology"/>
<evidence type="ECO:0000313" key="17">
    <source>
        <dbReference type="Proteomes" id="UP000626786"/>
    </source>
</evidence>
<reference evidence="16 17" key="1">
    <citation type="submission" date="2020-08" db="EMBL/GenBank/DDBJ databases">
        <title>A Genomic Blueprint of the Chicken Gut Microbiome.</title>
        <authorList>
            <person name="Gilroy R."/>
            <person name="Ravi A."/>
            <person name="Getino M."/>
            <person name="Pursley I."/>
            <person name="Horton D.L."/>
            <person name="Alikhan N.-F."/>
            <person name="Baker D."/>
            <person name="Gharbi K."/>
            <person name="Hall N."/>
            <person name="Watson M."/>
            <person name="Adriaenssens E.M."/>
            <person name="Foster-Nyarko E."/>
            <person name="Jarju S."/>
            <person name="Secka A."/>
            <person name="Antonio M."/>
            <person name="Oren A."/>
            <person name="Chaudhuri R."/>
            <person name="La Ragione R.M."/>
            <person name="Hildebrand F."/>
            <person name="Pallen M.J."/>
        </authorList>
    </citation>
    <scope>NUCLEOTIDE SEQUENCE [LARGE SCALE GENOMIC DNA]</scope>
    <source>
        <strain evidence="16 17">Sa2YVA2</strain>
    </source>
</reference>
<evidence type="ECO:0000256" key="3">
    <source>
        <dbReference type="ARBA" id="ARBA00012078"/>
    </source>
</evidence>